<sequence length="395" mass="41129">MNQSVYIVAASRTPIGSFNGCLSGLSAAELGSTVIEDVVKRALINTSDVSEVIVGQVYTAGQGQNPARQASLKAGIPHDVPAWGVNMLCGSGLKAIALGVQSIKCGDADLIIAGGQESMSQTPHATCMRAGTKMGNVVAVDTLIKDGLQDAFIDCHMGVTAENIVKIYNVSREAQDIFAYKSQQKTEVAINSGYFNREIVPVTIPGKKGNSEISKDEYPRSGCTLESLGRLKPCFILTGEGTVTPGNASGINDGAAAVVLASEDKLRRDANVQKLCRIVSWAQVGVLPNIMGMGPVTAIQAALKKAKWSIDEVDLYELNEAFAAQSIAVLQELSIDSNKVNINGGAIALGHPLGASGARVLVTLIYALQRTGGKKGVAALCIGGGQGIAMCIEVA</sequence>
<dbReference type="PIRSF" id="PIRSF000429">
    <property type="entry name" value="Ac-CoA_Ac_transf"/>
    <property type="match status" value="1"/>
</dbReference>
<evidence type="ECO:0000256" key="2">
    <source>
        <dbReference type="ARBA" id="ARBA00010982"/>
    </source>
</evidence>
<dbReference type="InterPro" id="IPR020613">
    <property type="entry name" value="Thiolase_CS"/>
</dbReference>
<dbReference type="InterPro" id="IPR020617">
    <property type="entry name" value="Thiolase_C"/>
</dbReference>
<dbReference type="InterPro" id="IPR002155">
    <property type="entry name" value="Thiolase"/>
</dbReference>
<evidence type="ECO:0000313" key="9">
    <source>
        <dbReference type="EnsemblMetazoa" id="SMAR005188-PA"/>
    </source>
</evidence>
<feature type="active site" description="Proton acceptor" evidence="5">
    <location>
        <position position="381"/>
    </location>
</feature>
<dbReference type="Pfam" id="PF00108">
    <property type="entry name" value="Thiolase_N"/>
    <property type="match status" value="1"/>
</dbReference>
<dbReference type="eggNOG" id="KOG1390">
    <property type="taxonomic scope" value="Eukaryota"/>
</dbReference>
<dbReference type="InterPro" id="IPR020610">
    <property type="entry name" value="Thiolase_AS"/>
</dbReference>
<comment type="pathway">
    <text evidence="1">Lipid metabolism.</text>
</comment>
<dbReference type="Gene3D" id="3.40.47.10">
    <property type="match status" value="2"/>
</dbReference>
<dbReference type="STRING" id="126957.T1IVJ0"/>
<evidence type="ECO:0000256" key="3">
    <source>
        <dbReference type="ARBA" id="ARBA00022679"/>
    </source>
</evidence>
<evidence type="ECO:0008006" key="11">
    <source>
        <dbReference type="Google" id="ProtNLM"/>
    </source>
</evidence>
<dbReference type="SUPFAM" id="SSF53901">
    <property type="entry name" value="Thiolase-like"/>
    <property type="match status" value="2"/>
</dbReference>
<dbReference type="PROSITE" id="PS00098">
    <property type="entry name" value="THIOLASE_1"/>
    <property type="match status" value="1"/>
</dbReference>
<dbReference type="OMA" id="ICPSIAI"/>
<dbReference type="InterPro" id="IPR020615">
    <property type="entry name" value="Thiolase_acyl_enz_int_AS"/>
</dbReference>
<dbReference type="GO" id="GO:0003988">
    <property type="term" value="F:acetyl-CoA C-acyltransferase activity"/>
    <property type="evidence" value="ECO:0007669"/>
    <property type="project" value="UniProtKB-ARBA"/>
</dbReference>
<dbReference type="FunFam" id="3.40.47.10:FF:000010">
    <property type="entry name" value="Acetyl-CoA acetyltransferase (Thiolase)"/>
    <property type="match status" value="1"/>
</dbReference>
<feature type="domain" description="Thiolase N-terminal" evidence="7">
    <location>
        <begin position="5"/>
        <end position="264"/>
    </location>
</feature>
<feature type="domain" description="Thiolase C-terminal" evidence="8">
    <location>
        <begin position="273"/>
        <end position="393"/>
    </location>
</feature>
<evidence type="ECO:0000256" key="1">
    <source>
        <dbReference type="ARBA" id="ARBA00005189"/>
    </source>
</evidence>
<dbReference type="Pfam" id="PF02803">
    <property type="entry name" value="Thiolase_C"/>
    <property type="match status" value="1"/>
</dbReference>
<evidence type="ECO:0000313" key="10">
    <source>
        <dbReference type="Proteomes" id="UP000014500"/>
    </source>
</evidence>
<proteinExistence type="inferred from homology"/>
<evidence type="ECO:0000259" key="8">
    <source>
        <dbReference type="Pfam" id="PF02803"/>
    </source>
</evidence>
<dbReference type="EMBL" id="JH431584">
    <property type="status" value="NOT_ANNOTATED_CDS"/>
    <property type="molecule type" value="Genomic_DNA"/>
</dbReference>
<reference evidence="10" key="1">
    <citation type="submission" date="2011-05" db="EMBL/GenBank/DDBJ databases">
        <authorList>
            <person name="Richards S.R."/>
            <person name="Qu J."/>
            <person name="Jiang H."/>
            <person name="Jhangiani S.N."/>
            <person name="Agravi P."/>
            <person name="Goodspeed R."/>
            <person name="Gross S."/>
            <person name="Mandapat C."/>
            <person name="Jackson L."/>
            <person name="Mathew T."/>
            <person name="Pu L."/>
            <person name="Thornton R."/>
            <person name="Saada N."/>
            <person name="Wilczek-Boney K.B."/>
            <person name="Lee S."/>
            <person name="Kovar C."/>
            <person name="Wu Y."/>
            <person name="Scherer S.E."/>
            <person name="Worley K.C."/>
            <person name="Muzny D.M."/>
            <person name="Gibbs R."/>
        </authorList>
    </citation>
    <scope>NUCLEOTIDE SEQUENCE</scope>
    <source>
        <strain evidence="10">Brora</strain>
    </source>
</reference>
<dbReference type="NCBIfam" id="TIGR01930">
    <property type="entry name" value="AcCoA-C-Actrans"/>
    <property type="match status" value="1"/>
</dbReference>
<protein>
    <recommendedName>
        <fullName evidence="11">Acetyl-CoA acetyltransferase, cytosolic</fullName>
    </recommendedName>
</protein>
<keyword evidence="10" id="KW-1185">Reference proteome</keyword>
<dbReference type="HOGENOM" id="CLU_031026_0_0_1"/>
<dbReference type="Proteomes" id="UP000014500">
    <property type="component" value="Unassembled WGS sequence"/>
</dbReference>
<dbReference type="EnsemblMetazoa" id="SMAR005188-RA">
    <property type="protein sequence ID" value="SMAR005188-PA"/>
    <property type="gene ID" value="SMAR005188"/>
</dbReference>
<feature type="active site" description="Acyl-thioester intermediate" evidence="5">
    <location>
        <position position="89"/>
    </location>
</feature>
<dbReference type="AlphaFoldDB" id="T1IVJ0"/>
<dbReference type="PROSITE" id="PS00737">
    <property type="entry name" value="THIOLASE_2"/>
    <property type="match status" value="1"/>
</dbReference>
<feature type="active site" description="Proton acceptor" evidence="5">
    <location>
        <position position="351"/>
    </location>
</feature>
<dbReference type="PANTHER" id="PTHR18919:SF107">
    <property type="entry name" value="ACETYL-COA ACETYLTRANSFERASE, CYTOSOLIC"/>
    <property type="match status" value="1"/>
</dbReference>
<keyword evidence="4 6" id="KW-0012">Acyltransferase</keyword>
<reference evidence="9" key="2">
    <citation type="submission" date="2015-02" db="UniProtKB">
        <authorList>
            <consortium name="EnsemblMetazoa"/>
        </authorList>
    </citation>
    <scope>IDENTIFICATION</scope>
</reference>
<dbReference type="PANTHER" id="PTHR18919">
    <property type="entry name" value="ACETYL-COA C-ACYLTRANSFERASE"/>
    <property type="match status" value="1"/>
</dbReference>
<comment type="similarity">
    <text evidence="2 6">Belongs to the thiolase-like superfamily. Thiolase family.</text>
</comment>
<organism evidence="9 10">
    <name type="scientific">Strigamia maritima</name>
    <name type="common">European centipede</name>
    <name type="synonym">Geophilus maritimus</name>
    <dbReference type="NCBI Taxonomy" id="126957"/>
    <lineage>
        <taxon>Eukaryota</taxon>
        <taxon>Metazoa</taxon>
        <taxon>Ecdysozoa</taxon>
        <taxon>Arthropoda</taxon>
        <taxon>Myriapoda</taxon>
        <taxon>Chilopoda</taxon>
        <taxon>Pleurostigmophora</taxon>
        <taxon>Geophilomorpha</taxon>
        <taxon>Linotaeniidae</taxon>
        <taxon>Strigamia</taxon>
    </lineage>
</organism>
<evidence type="ECO:0000256" key="6">
    <source>
        <dbReference type="RuleBase" id="RU003557"/>
    </source>
</evidence>
<dbReference type="CDD" id="cd00751">
    <property type="entry name" value="thiolase"/>
    <property type="match status" value="1"/>
</dbReference>
<keyword evidence="3 6" id="KW-0808">Transferase</keyword>
<dbReference type="PROSITE" id="PS00099">
    <property type="entry name" value="THIOLASE_3"/>
    <property type="match status" value="1"/>
</dbReference>
<dbReference type="InterPro" id="IPR016039">
    <property type="entry name" value="Thiolase-like"/>
</dbReference>
<evidence type="ECO:0000259" key="7">
    <source>
        <dbReference type="Pfam" id="PF00108"/>
    </source>
</evidence>
<evidence type="ECO:0000256" key="5">
    <source>
        <dbReference type="PIRSR" id="PIRSR000429-1"/>
    </source>
</evidence>
<name>T1IVJ0_STRMM</name>
<dbReference type="PhylomeDB" id="T1IVJ0"/>
<accession>T1IVJ0</accession>
<dbReference type="InterPro" id="IPR020616">
    <property type="entry name" value="Thiolase_N"/>
</dbReference>
<evidence type="ECO:0000256" key="4">
    <source>
        <dbReference type="ARBA" id="ARBA00023315"/>
    </source>
</evidence>